<comment type="caution">
    <text evidence="1">The sequence shown here is derived from an EMBL/GenBank/DDBJ whole genome shotgun (WGS) entry which is preliminary data.</text>
</comment>
<organism evidence="1 2">
    <name type="scientific">Paramuricea clavata</name>
    <name type="common">Red gorgonian</name>
    <name type="synonym">Violescent sea-whip</name>
    <dbReference type="NCBI Taxonomy" id="317549"/>
    <lineage>
        <taxon>Eukaryota</taxon>
        <taxon>Metazoa</taxon>
        <taxon>Cnidaria</taxon>
        <taxon>Anthozoa</taxon>
        <taxon>Octocorallia</taxon>
        <taxon>Malacalcyonacea</taxon>
        <taxon>Plexauridae</taxon>
        <taxon>Paramuricea</taxon>
    </lineage>
</organism>
<keyword evidence="2" id="KW-1185">Reference proteome</keyword>
<evidence type="ECO:0000313" key="2">
    <source>
        <dbReference type="Proteomes" id="UP001152795"/>
    </source>
</evidence>
<reference evidence="1" key="1">
    <citation type="submission" date="2020-04" db="EMBL/GenBank/DDBJ databases">
        <authorList>
            <person name="Alioto T."/>
            <person name="Alioto T."/>
            <person name="Gomez Garrido J."/>
        </authorList>
    </citation>
    <scope>NUCLEOTIDE SEQUENCE</scope>
    <source>
        <strain evidence="1">A484AB</strain>
    </source>
</reference>
<sequence>MVSEITECFRCGHGKEQHRLKELENSASQNVDVRVAGYGWSEVKRDVAEKRRTCDKQAGGRKKRKVLDVIRMEKRKFKTTGRITYTAVGEYKKVVVNNTMTLQDLKQAFVAVFFDERAGLEDVLSSYDIAVVDGKSIVNSDDEINHKRRTFGFYWKRKELDDSTEETSELESINTEDSNKVITTLQEIDESVKESAESVKDNNKK</sequence>
<name>A0A6S7LR11_PARCT</name>
<gene>
    <name evidence="1" type="ORF">PACLA_8A001383</name>
</gene>
<evidence type="ECO:0000313" key="1">
    <source>
        <dbReference type="EMBL" id="CAB4038899.1"/>
    </source>
</evidence>
<protein>
    <submittedName>
        <fullName evidence="1">Uncharacterized protein</fullName>
    </submittedName>
</protein>
<proteinExistence type="predicted"/>
<feature type="non-terminal residue" evidence="1">
    <location>
        <position position="205"/>
    </location>
</feature>
<dbReference type="EMBL" id="CACRXK020024724">
    <property type="protein sequence ID" value="CAB4038899.1"/>
    <property type="molecule type" value="Genomic_DNA"/>
</dbReference>
<dbReference type="AlphaFoldDB" id="A0A6S7LR11"/>
<dbReference type="Proteomes" id="UP001152795">
    <property type="component" value="Unassembled WGS sequence"/>
</dbReference>
<accession>A0A6S7LR11</accession>